<feature type="region of interest" description="Disordered" evidence="2">
    <location>
        <begin position="55"/>
        <end position="83"/>
    </location>
</feature>
<dbReference type="Pfam" id="PF01603">
    <property type="entry name" value="B56"/>
    <property type="match status" value="1"/>
</dbReference>
<dbReference type="PANTHER" id="PTHR10257:SF3">
    <property type="entry name" value="SERINE_THREONINE-PROTEIN PHOSPHATASE 2A 56 KDA REGULATORY SUBUNIT GAMMA ISOFORM"/>
    <property type="match status" value="1"/>
</dbReference>
<comment type="similarity">
    <text evidence="1">Belongs to the phosphatase 2A regulatory subunit.</text>
</comment>
<dbReference type="GO" id="GO:0019888">
    <property type="term" value="F:protein phosphatase regulator activity"/>
    <property type="evidence" value="ECO:0007669"/>
    <property type="project" value="UniProtKB-UniRule"/>
</dbReference>
<dbReference type="PIRSF" id="PIRSF028043">
    <property type="entry name" value="PP2A_B56"/>
    <property type="match status" value="1"/>
</dbReference>
<dbReference type="InterPro" id="IPR002554">
    <property type="entry name" value="PP2A_B56"/>
</dbReference>
<sequence length="548" mass="61735">MSHNLTYPSTSSSANLFGNILIITKWILLQSEAPAPTPAPAPAVAAPVVPAAETPKPPVPFDAGASKRKNPRQSLSVPKGAQEAIAHQVEPTHTQHHGVVAVTTTGTVGYQGLPQIGSPPSALRELPALRDAPPNKREELFKLKLQLCGVIFSFDDPTSDKRGKDMKRQTLLELVDYVNTPAGQKIFTESVMSDLMAMVSANVCRALPPATDDFDPEEDEPVLEPAWPHLQVAYEFFLRFIVSSEVNAKAAKKYVDQRFCLQLVELFDSEDPRERDYLKTILHRIYGKFMSHRSFIRRAISNVFYRFVYETERHNGIGELLEILGSIINGFAIPLKKEHLQFLVRALIPLHKPKCVGLYHQQLSYCIIQYVEKDADTATPILNGFFKCWPWSCSGKQVLFLNELEEILELLGADQLNQISKTLFTNLARCLDSDHFQVVERALFLWNNEHLVNSGCLSRLNAQTVLPIIYGPLYKNSSGHWNATVEGLAQNVLKMYMEYDLVLYDQCTTAYFKEEEDAKRKIQAIADRWQAIEKMATYNRSQRMIAAA</sequence>
<dbReference type="Gene3D" id="1.25.10.10">
    <property type="entry name" value="Leucine-rich Repeat Variant"/>
    <property type="match status" value="1"/>
</dbReference>
<evidence type="ECO:0000313" key="3">
    <source>
        <dbReference type="EMBL" id="KAL3772497.1"/>
    </source>
</evidence>
<dbReference type="PANTHER" id="PTHR10257">
    <property type="entry name" value="SERINE/THREONINE PROTEIN PHOSPHATASE 2A PP2A REGULATORY SUBUNIT B"/>
    <property type="match status" value="1"/>
</dbReference>
<name>A0ABD3N928_9STRA</name>
<proteinExistence type="inferred from homology"/>
<dbReference type="SUPFAM" id="SSF48371">
    <property type="entry name" value="ARM repeat"/>
    <property type="match status" value="1"/>
</dbReference>
<protein>
    <recommendedName>
        <fullName evidence="1">Serine/threonine protein phosphatase 2A regulatory subunit</fullName>
    </recommendedName>
</protein>
<evidence type="ECO:0000256" key="2">
    <source>
        <dbReference type="SAM" id="MobiDB-lite"/>
    </source>
</evidence>
<dbReference type="FunFam" id="1.25.10.10:FF:000421">
    <property type="entry name" value="Serine/threonine protein phosphatase 2A regulatory subunit"/>
    <property type="match status" value="1"/>
</dbReference>
<evidence type="ECO:0000256" key="1">
    <source>
        <dbReference type="PIRNR" id="PIRNR028043"/>
    </source>
</evidence>
<comment type="caution">
    <text evidence="3">The sequence shown here is derived from an EMBL/GenBank/DDBJ whole genome shotgun (WGS) entry which is preliminary data.</text>
</comment>
<dbReference type="AlphaFoldDB" id="A0ABD3N928"/>
<organism evidence="3 4">
    <name type="scientific">Discostella pseudostelligera</name>
    <dbReference type="NCBI Taxonomy" id="259834"/>
    <lineage>
        <taxon>Eukaryota</taxon>
        <taxon>Sar</taxon>
        <taxon>Stramenopiles</taxon>
        <taxon>Ochrophyta</taxon>
        <taxon>Bacillariophyta</taxon>
        <taxon>Coscinodiscophyceae</taxon>
        <taxon>Thalassiosirophycidae</taxon>
        <taxon>Stephanodiscales</taxon>
        <taxon>Stephanodiscaceae</taxon>
        <taxon>Discostella</taxon>
    </lineage>
</organism>
<dbReference type="EMBL" id="JALLBG020000010">
    <property type="protein sequence ID" value="KAL3772497.1"/>
    <property type="molecule type" value="Genomic_DNA"/>
</dbReference>
<dbReference type="GO" id="GO:0000159">
    <property type="term" value="C:protein phosphatase type 2A complex"/>
    <property type="evidence" value="ECO:0007669"/>
    <property type="project" value="UniProtKB-UniRule"/>
</dbReference>
<gene>
    <name evidence="3" type="ORF">ACHAWU_000059</name>
</gene>
<keyword evidence="4" id="KW-1185">Reference proteome</keyword>
<evidence type="ECO:0000313" key="4">
    <source>
        <dbReference type="Proteomes" id="UP001530293"/>
    </source>
</evidence>
<accession>A0ABD3N928</accession>
<dbReference type="Proteomes" id="UP001530293">
    <property type="component" value="Unassembled WGS sequence"/>
</dbReference>
<reference evidence="3 4" key="1">
    <citation type="submission" date="2024-10" db="EMBL/GenBank/DDBJ databases">
        <title>Updated reference genomes for cyclostephanoid diatoms.</title>
        <authorList>
            <person name="Roberts W.R."/>
            <person name="Alverson A.J."/>
        </authorList>
    </citation>
    <scope>NUCLEOTIDE SEQUENCE [LARGE SCALE GENOMIC DNA]</scope>
    <source>
        <strain evidence="3 4">AJA232-27</strain>
    </source>
</reference>
<dbReference type="InterPro" id="IPR011989">
    <property type="entry name" value="ARM-like"/>
</dbReference>
<dbReference type="InterPro" id="IPR016024">
    <property type="entry name" value="ARM-type_fold"/>
</dbReference>